<comment type="caution">
    <text evidence="1">The sequence shown here is derived from an EMBL/GenBank/DDBJ whole genome shotgun (WGS) entry which is preliminary data.</text>
</comment>
<evidence type="ECO:0000313" key="2">
    <source>
        <dbReference type="Proteomes" id="UP001187734"/>
    </source>
</evidence>
<reference evidence="1" key="1">
    <citation type="submission" date="2018-03" db="EMBL/GenBank/DDBJ databases">
        <authorList>
            <person name="Guldener U."/>
        </authorList>
    </citation>
    <scope>NUCLEOTIDE SEQUENCE</scope>
</reference>
<sequence>MTPASMTNN</sequence>
<proteinExistence type="predicted"/>
<protein>
    <submittedName>
        <fullName evidence="1">Uncharacterized protein</fullName>
    </submittedName>
</protein>
<keyword evidence="2" id="KW-1185">Reference proteome</keyword>
<name>A0AAE8MPS6_9HYPO</name>
<dbReference type="EMBL" id="ONZP01001278">
    <property type="protein sequence ID" value="SPJ93365.1"/>
    <property type="molecule type" value="Genomic_DNA"/>
</dbReference>
<gene>
    <name evidence="1" type="ORF">FTOL_13971</name>
</gene>
<evidence type="ECO:0000313" key="1">
    <source>
        <dbReference type="EMBL" id="SPJ93365.1"/>
    </source>
</evidence>
<accession>A0AAE8MPS6</accession>
<dbReference type="Proteomes" id="UP001187734">
    <property type="component" value="Unassembled WGS sequence"/>
</dbReference>
<organism evidence="1 2">
    <name type="scientific">Fusarium torulosum</name>
    <dbReference type="NCBI Taxonomy" id="33205"/>
    <lineage>
        <taxon>Eukaryota</taxon>
        <taxon>Fungi</taxon>
        <taxon>Dikarya</taxon>
        <taxon>Ascomycota</taxon>
        <taxon>Pezizomycotina</taxon>
        <taxon>Sordariomycetes</taxon>
        <taxon>Hypocreomycetidae</taxon>
        <taxon>Hypocreales</taxon>
        <taxon>Nectriaceae</taxon>
        <taxon>Fusarium</taxon>
    </lineage>
</organism>